<gene>
    <name evidence="2" type="ORF">MUK42_33765</name>
</gene>
<dbReference type="EMBL" id="CP097502">
    <property type="protein sequence ID" value="URD72529.1"/>
    <property type="molecule type" value="Genomic_DNA"/>
</dbReference>
<dbReference type="Proteomes" id="UP001055439">
    <property type="component" value="Chromosome 1"/>
</dbReference>
<organism evidence="2 3">
    <name type="scientific">Musa troglodytarum</name>
    <name type="common">fe'i banana</name>
    <dbReference type="NCBI Taxonomy" id="320322"/>
    <lineage>
        <taxon>Eukaryota</taxon>
        <taxon>Viridiplantae</taxon>
        <taxon>Streptophyta</taxon>
        <taxon>Embryophyta</taxon>
        <taxon>Tracheophyta</taxon>
        <taxon>Spermatophyta</taxon>
        <taxon>Magnoliopsida</taxon>
        <taxon>Liliopsida</taxon>
        <taxon>Zingiberales</taxon>
        <taxon>Musaceae</taxon>
        <taxon>Musa</taxon>
    </lineage>
</organism>
<dbReference type="PANTHER" id="PTHR33476">
    <property type="entry name" value="EMB|CAB62613.1"/>
    <property type="match status" value="1"/>
</dbReference>
<keyword evidence="3" id="KW-1185">Reference proteome</keyword>
<reference evidence="2" key="1">
    <citation type="submission" date="2022-05" db="EMBL/GenBank/DDBJ databases">
        <title>The Musa troglodytarum L. genome provides insights into the mechanism of non-climacteric behaviour and enrichment of carotenoids.</title>
        <authorList>
            <person name="Wang J."/>
        </authorList>
    </citation>
    <scope>NUCLEOTIDE SEQUENCE</scope>
    <source>
        <tissue evidence="2">Leaf</tissue>
    </source>
</reference>
<feature type="region of interest" description="Disordered" evidence="1">
    <location>
        <begin position="1"/>
        <end position="34"/>
    </location>
</feature>
<sequence length="296" mass="33280">MVESPRQEREIRSRSLAPGDAPRAGGNGGGKTRILDFLHRPHEQDGEMGGFAPQMRDLSALSSWAIFRRKFLPRWLFPFQKRSAGGADRQTGLGSGGTLLFSRCRRKKRKGKERAEEVEENRREKVASPDPETTEGINGGAGGRSLDAAVGARKPKEISFDIGMGVGMAFMLFRWATELNKIKELRIQMEMLLKEIKDEIPKKALRNEIWINWKQSKHSEQLQLELDREDSVMISERGQIEVACGITDSSESHQLGKDNNNVLLGVSASELEKRLSELIHGRQKEPIGLRTHKEEA</sequence>
<evidence type="ECO:0000256" key="1">
    <source>
        <dbReference type="SAM" id="MobiDB-lite"/>
    </source>
</evidence>
<dbReference type="GO" id="GO:0008356">
    <property type="term" value="P:asymmetric cell division"/>
    <property type="evidence" value="ECO:0007669"/>
    <property type="project" value="InterPro"/>
</dbReference>
<dbReference type="PANTHER" id="PTHR33476:SF22">
    <property type="entry name" value="PROTEIN POLAR LOCALIZATION DURING ASYMMETRIC DIVISION AND REDISTRIBUTION"/>
    <property type="match status" value="1"/>
</dbReference>
<name>A0A9E7E8P9_9LILI</name>
<proteinExistence type="predicted"/>
<feature type="region of interest" description="Disordered" evidence="1">
    <location>
        <begin position="105"/>
        <end position="145"/>
    </location>
</feature>
<protein>
    <submittedName>
        <fullName evidence="2">Uncharacterized protein</fullName>
    </submittedName>
</protein>
<dbReference type="InterPro" id="IPR040348">
    <property type="entry name" value="POLAR-like"/>
</dbReference>
<dbReference type="OrthoDB" id="1934029at2759"/>
<evidence type="ECO:0000313" key="2">
    <source>
        <dbReference type="EMBL" id="URD72529.1"/>
    </source>
</evidence>
<feature type="compositionally biased region" description="Basic and acidic residues" evidence="1">
    <location>
        <begin position="1"/>
        <end position="13"/>
    </location>
</feature>
<dbReference type="AlphaFoldDB" id="A0A9E7E8P9"/>
<evidence type="ECO:0000313" key="3">
    <source>
        <dbReference type="Proteomes" id="UP001055439"/>
    </source>
</evidence>
<accession>A0A9E7E8P9</accession>